<reference evidence="4" key="1">
    <citation type="journal article" date="2010" name="Nature">
        <title>The sequence and de novo assembly of the giant panda genome.</title>
        <authorList>
            <person name="Li R."/>
            <person name="Fan W."/>
            <person name="Tian G."/>
            <person name="Zhu H."/>
            <person name="He L."/>
            <person name="Cai J."/>
            <person name="Huang Q."/>
            <person name="Cai Q."/>
            <person name="Li B."/>
            <person name="Bai Y."/>
            <person name="Zhang Z."/>
            <person name="Zhang Y."/>
            <person name="Wang W."/>
            <person name="Li J."/>
            <person name="Wei F."/>
            <person name="Li H."/>
            <person name="Jian M."/>
            <person name="Li J."/>
            <person name="Zhang Z."/>
            <person name="Nielsen R."/>
            <person name="Li D."/>
            <person name="Gu W."/>
            <person name="Yang Z."/>
            <person name="Xuan Z."/>
            <person name="Ryder O.A."/>
            <person name="Leung F.C."/>
            <person name="Zhou Y."/>
            <person name="Cao J."/>
            <person name="Sun X."/>
            <person name="Fu Y."/>
            <person name="Fang X."/>
            <person name="Guo X."/>
            <person name="Wang B."/>
            <person name="Hou R."/>
            <person name="Shen F."/>
            <person name="Mu B."/>
            <person name="Ni P."/>
            <person name="Lin R."/>
            <person name="Qian W."/>
            <person name="Wang G."/>
            <person name="Yu C."/>
            <person name="Nie W."/>
            <person name="Wang J."/>
            <person name="Wu Z."/>
            <person name="Liang H."/>
            <person name="Min J."/>
            <person name="Wu Q."/>
            <person name="Cheng S."/>
            <person name="Ruan J."/>
            <person name="Wang M."/>
            <person name="Shi Z."/>
            <person name="Wen M."/>
            <person name="Liu B."/>
            <person name="Ren X."/>
            <person name="Zheng H."/>
            <person name="Dong D."/>
            <person name="Cook K."/>
            <person name="Shan G."/>
            <person name="Zhang H."/>
            <person name="Kosiol C."/>
            <person name="Xie X."/>
            <person name="Lu Z."/>
            <person name="Zheng H."/>
            <person name="Li Y."/>
            <person name="Steiner C.C."/>
            <person name="Lam T.T."/>
            <person name="Lin S."/>
            <person name="Zhang Q."/>
            <person name="Li G."/>
            <person name="Tian J."/>
            <person name="Gong T."/>
            <person name="Liu H."/>
            <person name="Zhang D."/>
            <person name="Fang L."/>
            <person name="Ye C."/>
            <person name="Zhang J."/>
            <person name="Hu W."/>
            <person name="Xu A."/>
            <person name="Ren Y."/>
            <person name="Zhang G."/>
            <person name="Bruford M.W."/>
            <person name="Li Q."/>
            <person name="Ma L."/>
            <person name="Guo Y."/>
            <person name="An N."/>
            <person name="Hu Y."/>
            <person name="Zheng Y."/>
            <person name="Shi Y."/>
            <person name="Li Z."/>
            <person name="Liu Q."/>
            <person name="Chen Y."/>
            <person name="Zhao J."/>
            <person name="Qu N."/>
            <person name="Zhao S."/>
            <person name="Tian F."/>
            <person name="Wang X."/>
            <person name="Wang H."/>
            <person name="Xu L."/>
            <person name="Liu X."/>
            <person name="Vinar T."/>
            <person name="Wang Y."/>
            <person name="Lam T.W."/>
            <person name="Yiu S.M."/>
            <person name="Liu S."/>
            <person name="Zhang H."/>
            <person name="Li D."/>
            <person name="Huang Y."/>
            <person name="Wang X."/>
            <person name="Yang G."/>
            <person name="Jiang Z."/>
            <person name="Wang J."/>
            <person name="Qin N."/>
            <person name="Li L."/>
            <person name="Li J."/>
            <person name="Bolund L."/>
            <person name="Kristiansen K."/>
            <person name="Wong G.K."/>
            <person name="Olson M."/>
            <person name="Zhang X."/>
            <person name="Li S."/>
            <person name="Yang H."/>
            <person name="Wang J."/>
            <person name="Wang J."/>
        </authorList>
    </citation>
    <scope>NUCLEOTIDE SEQUENCE [LARGE SCALE GENOMIC DNA]</scope>
</reference>
<dbReference type="Pfam" id="PF01655">
    <property type="entry name" value="Ribosomal_L32e"/>
    <property type="match status" value="1"/>
</dbReference>
<dbReference type="EMBL" id="GL192464">
    <property type="protein sequence ID" value="EFB17282.1"/>
    <property type="molecule type" value="Genomic_DNA"/>
</dbReference>
<dbReference type="SMART" id="SM01393">
    <property type="entry name" value="Ribosomal_L32e"/>
    <property type="match status" value="1"/>
</dbReference>
<proteinExistence type="inferred from homology"/>
<gene>
    <name evidence="4" type="ORF">PANDA_004269</name>
</gene>
<feature type="non-terminal residue" evidence="4">
    <location>
        <position position="111"/>
    </location>
</feature>
<feature type="non-terminal residue" evidence="4">
    <location>
        <position position="1"/>
    </location>
</feature>
<dbReference type="SUPFAM" id="SSF52042">
    <property type="entry name" value="Ribosomal protein L32e"/>
    <property type="match status" value="1"/>
</dbReference>
<dbReference type="PANTHER" id="PTHR23413:SF6">
    <property type="entry name" value="LARGE RIBOSOMAL SUBUNIT PROTEIN EL32"/>
    <property type="match status" value="1"/>
</dbReference>
<evidence type="ECO:0000256" key="1">
    <source>
        <dbReference type="ARBA" id="ARBA00008431"/>
    </source>
</evidence>
<dbReference type="PANTHER" id="PTHR23413">
    <property type="entry name" value="60S RIBOSOMAL PROTEIN L32 AND DNA-DIRECTED RNA POLYMERASE II, SUBUNIT N"/>
    <property type="match status" value="1"/>
</dbReference>
<dbReference type="InterPro" id="IPR001515">
    <property type="entry name" value="Ribosomal_eL32"/>
</dbReference>
<protein>
    <recommendedName>
        <fullName evidence="5">60S ribosomal protein L32</fullName>
    </recommendedName>
</protein>
<keyword evidence="2" id="KW-0689">Ribosomal protein</keyword>
<evidence type="ECO:0000256" key="3">
    <source>
        <dbReference type="ARBA" id="ARBA00023274"/>
    </source>
</evidence>
<sequence>KPKIVKKKTKKFTWHQSDRYVKIKCNCQKPIGIDDRVHRRSRARSCCRSNKKTTYMLPSGFWKFLVPKVKEPEVPAMCNKAYYAEIAHIVSSKNHKAIAERAAQLANRVTN</sequence>
<evidence type="ECO:0008006" key="5">
    <source>
        <dbReference type="Google" id="ProtNLM"/>
    </source>
</evidence>
<name>D2H3I9_AILME</name>
<organism evidence="4">
    <name type="scientific">Ailuropoda melanoleuca</name>
    <name type="common">Giant panda</name>
    <dbReference type="NCBI Taxonomy" id="9646"/>
    <lineage>
        <taxon>Eukaryota</taxon>
        <taxon>Metazoa</taxon>
        <taxon>Chordata</taxon>
        <taxon>Craniata</taxon>
        <taxon>Vertebrata</taxon>
        <taxon>Euteleostomi</taxon>
        <taxon>Mammalia</taxon>
        <taxon>Eutheria</taxon>
        <taxon>Laurasiatheria</taxon>
        <taxon>Carnivora</taxon>
        <taxon>Caniformia</taxon>
        <taxon>Ursidae</taxon>
        <taxon>Ailuropoda</taxon>
    </lineage>
</organism>
<dbReference type="InterPro" id="IPR036351">
    <property type="entry name" value="Ribosomal_eL32_sf"/>
</dbReference>
<evidence type="ECO:0000313" key="4">
    <source>
        <dbReference type="EMBL" id="EFB17282.1"/>
    </source>
</evidence>
<accession>D2H3I9</accession>
<dbReference type="GO" id="GO:0022625">
    <property type="term" value="C:cytosolic large ribosomal subunit"/>
    <property type="evidence" value="ECO:0007669"/>
    <property type="project" value="TreeGrafter"/>
</dbReference>
<evidence type="ECO:0000256" key="2">
    <source>
        <dbReference type="ARBA" id="ARBA00022980"/>
    </source>
</evidence>
<dbReference type="HOGENOM" id="CLU_071479_4_1_1"/>
<comment type="similarity">
    <text evidence="1">Belongs to the eukaryotic ribosomal protein eL32 family.</text>
</comment>
<dbReference type="GO" id="GO:0003735">
    <property type="term" value="F:structural constituent of ribosome"/>
    <property type="evidence" value="ECO:0007669"/>
    <property type="project" value="InterPro"/>
</dbReference>
<keyword evidence="3" id="KW-0687">Ribonucleoprotein</keyword>
<dbReference type="InParanoid" id="D2H3I9"/>
<dbReference type="GO" id="GO:0006412">
    <property type="term" value="P:translation"/>
    <property type="evidence" value="ECO:0007669"/>
    <property type="project" value="InterPro"/>
</dbReference>
<dbReference type="AlphaFoldDB" id="D2H3I9"/>